<feature type="non-terminal residue" evidence="5">
    <location>
        <position position="1"/>
    </location>
</feature>
<sequence>DRALARRQDALTANLAGVTAGLEQTRSVLVENGRSIVRLSERLYSAVDGSIAAIEADYMTAAGTDSAIAAFNLELNATFAGLSDDVDAAEANVAAIQSDYMTAAGTDSAIAAFNFNLNATFSALADDVAAAEADIDQAEADIVQNAAASASSDRALARRQDALTANLAGVTAGLEQTRSVLVENGRSIARLSERLYSAVDGSVAAIEADYMTAAGTDSAIAAFNLELNSTFAGLSDDVDAAEASIAVNTATLADHDGRLQAYFNVEANAAGSQAFISLIAIDDGDNTTSNVALGARAISFWNELDSVWVEAAKIEFGDLRLYGSLIAGAGIFQGDSNAKWPVALQSKVYSLADGDSQEYGFTFNEIPEILIDATGLDPLAAGEAYVLGVTNSDEEGFTASLKITTPGTTTAVTENTNATSGLGAGVEHAVAAGDNSKAYNGRYVFYVDVTIPINAKIPAGEPVLYQGNVTIRPYIYDGTNWVYGFATQLDWTAVDVAPTHTSGTVNHVATAVPIVMDYFGDVDFDAVNAVFGAASLGSTYAFGTPTLDDLDRVEYAKQNQSGTRTASPNGEEARFTDLIARARKELAASDHTDFPSWRSEKPAEKCEAWDSYRQALRALIRSLEAGQDPLARDLASRDGLTETERATLMLQRPGGITYRENRFGDLDEAAVVDPALLGEVTRAGPAFVPNWSFRSGDRVGPLREVAANEARWNEPPEDKYWPQPLVETAAGANGVRNPWGLGSRLGVIGGVGQMPTHWDASYGSTTVEIVSELELDGWPVTGFEFTGGSNSDSEFLFFEETTSFAAVQNDWVVFYFVARVSSGDFTGIDRLELQINEYDSGGSSTTNSTVGDHNVDMIAAGLDDELRIFCMIYQVQGATTASVRPTFRQRSAASGASSIDLGLEMGAAQIAQGTEAASPVFPPRGTIAAGSRVADTRAGGLQFERASRAISFAWSGKNGDPAGPAREYLPNAPLSDETGFHRSMRSTTNLIENPGFENYTLGVIGSGGVLPDNMSISTGGLTWEIVKVYREGARKIIRFRLDGTATGNLAVAFSTATEIAAVQNDLYCQHFDIRVIKGELQGTAQCRLFERDSGGTAVATPYEDIPVVDGRWRRGLFKDPISHASTAYAQPYLYVTSQSGDVFDNAEIELALPMAEKLAFPTMPTLPEEGQTGTSSRALGVMKFGLDGWFDREKPFTLIFDFTTIAADPGTANDYIFGIGDQATGANYYYLRQNDSGWNLAVMSNSVFSVGATGSDTYADGARRRMAIRFDPSNFRLVVDGGAELVDNSGPLALAVDLDTLVLGNHAFGEESHMFKDIYLRAADEAALKAALTFAVASEAQTDGEVELVSVGDWITSRAGIYELDLIGSVVTAPAVYDGDPDPETGDQTIVTPPVRDERFHANLRLVGSFSPDIPAEETAMSSKSKKKPAEPAAKRVTDAALDEIEAARSALYDKITAAIDGVDTRDDRTFARSRRNNGLDAVTDWETRWDTAAALAAAADAELKGLRRSVETAEGLVFVKRRPLARPDVLPRMFALSEDYVETLLGGDMSAYLGKTDFDVWPAETAALFNQGDEHAYQLGLAHNFGKASRHRVDEPYESVFTGRAMSDDVPHDAPIPVNGGAIRMLVSLVKDEVSALRKDMRARAEADTEADKRLTRLEGLLEAILKNDEIHTQAIRELEDWKNSVITTDKEANQMRAIIEFFRSPWIYGIAGAAVALAVVAIGGTVTGFVAGGILMKAATFFAAVVFAMVGLQMIRFIRGLSPFDDPIAALINENAIAAAIVRGAIYIGLLFLAGNAFGQEPTPAAWPQSAPAPIERVVVSPGAPAVAGRFSPCAPYLEAAEEAVELYWPAGLSYPRAYLAQLYQESLCDPAAVSPVGARGLAQFMPATWREAQARLGYQTSLTPHDDIAIEAGAWYMARTMSIWSRRERPMLEIWRLGLASYNAGGGNIIAAQSACNGVRDWHEIELCLPQITGHHAAETRSY</sequence>
<comment type="caution">
    <text evidence="5">The sequence shown here is derived from an EMBL/GenBank/DDBJ whole genome shotgun (WGS) entry which is preliminary data.</text>
</comment>
<name>A0ABP0IMQ0_9DINO</name>
<feature type="transmembrane region" description="Helical" evidence="3">
    <location>
        <begin position="1740"/>
        <end position="1758"/>
    </location>
</feature>
<keyword evidence="3" id="KW-1133">Transmembrane helix</keyword>
<feature type="region of interest" description="Disordered" evidence="2">
    <location>
        <begin position="1415"/>
        <end position="1435"/>
    </location>
</feature>
<keyword evidence="3" id="KW-0812">Transmembrane</keyword>
<organism evidence="5 6">
    <name type="scientific">Durusdinium trenchii</name>
    <dbReference type="NCBI Taxonomy" id="1381693"/>
    <lineage>
        <taxon>Eukaryota</taxon>
        <taxon>Sar</taxon>
        <taxon>Alveolata</taxon>
        <taxon>Dinophyceae</taxon>
        <taxon>Suessiales</taxon>
        <taxon>Symbiodiniaceae</taxon>
        <taxon>Durusdinium</taxon>
    </lineage>
</organism>
<dbReference type="Gene3D" id="1.10.530.10">
    <property type="match status" value="1"/>
</dbReference>
<evidence type="ECO:0000259" key="4">
    <source>
        <dbReference type="Pfam" id="PF01464"/>
    </source>
</evidence>
<keyword evidence="3" id="KW-0472">Membrane</keyword>
<evidence type="ECO:0000256" key="2">
    <source>
        <dbReference type="SAM" id="MobiDB-lite"/>
    </source>
</evidence>
<evidence type="ECO:0000313" key="6">
    <source>
        <dbReference type="Proteomes" id="UP001642464"/>
    </source>
</evidence>
<evidence type="ECO:0000313" key="5">
    <source>
        <dbReference type="EMBL" id="CAK9003874.1"/>
    </source>
</evidence>
<feature type="domain" description="Transglycosylase SLT" evidence="4">
    <location>
        <begin position="1865"/>
        <end position="1958"/>
    </location>
</feature>
<reference evidence="5 6" key="1">
    <citation type="submission" date="2024-02" db="EMBL/GenBank/DDBJ databases">
        <authorList>
            <person name="Chen Y."/>
            <person name="Shah S."/>
            <person name="Dougan E. K."/>
            <person name="Thang M."/>
            <person name="Chan C."/>
        </authorList>
    </citation>
    <scope>NUCLEOTIDE SEQUENCE [LARGE SCALE GENOMIC DNA]</scope>
</reference>
<dbReference type="Proteomes" id="UP001642464">
    <property type="component" value="Unassembled WGS sequence"/>
</dbReference>
<dbReference type="SUPFAM" id="SSF53955">
    <property type="entry name" value="Lysozyme-like"/>
    <property type="match status" value="1"/>
</dbReference>
<evidence type="ECO:0000256" key="3">
    <source>
        <dbReference type="SAM" id="Phobius"/>
    </source>
</evidence>
<accession>A0ABP0IMQ0</accession>
<keyword evidence="6" id="KW-1185">Reference proteome</keyword>
<dbReference type="PANTHER" id="PTHR37423:SF2">
    <property type="entry name" value="MEMBRANE-BOUND LYTIC MUREIN TRANSGLYCOSYLASE C"/>
    <property type="match status" value="1"/>
</dbReference>
<gene>
    <name evidence="5" type="ORF">SCF082_LOCUS7944</name>
</gene>
<feature type="transmembrane region" description="Helical" evidence="3">
    <location>
        <begin position="1708"/>
        <end position="1733"/>
    </location>
</feature>
<feature type="non-terminal residue" evidence="5">
    <location>
        <position position="1986"/>
    </location>
</feature>
<dbReference type="InterPro" id="IPR008258">
    <property type="entry name" value="Transglycosylase_SLT_dom_1"/>
</dbReference>
<protein>
    <submittedName>
        <fullName evidence="5">Transglycosylase-like protein with SLT domain</fullName>
    </submittedName>
</protein>
<evidence type="ECO:0000256" key="1">
    <source>
        <dbReference type="SAM" id="Coils"/>
    </source>
</evidence>
<proteinExistence type="predicted"/>
<keyword evidence="1" id="KW-0175">Coiled coil</keyword>
<dbReference type="EMBL" id="CAXAMM010004524">
    <property type="protein sequence ID" value="CAK9003874.1"/>
    <property type="molecule type" value="Genomic_DNA"/>
</dbReference>
<dbReference type="Pfam" id="PF01464">
    <property type="entry name" value="SLT"/>
    <property type="match status" value="1"/>
</dbReference>
<dbReference type="PANTHER" id="PTHR37423">
    <property type="entry name" value="SOLUBLE LYTIC MUREIN TRANSGLYCOSYLASE-RELATED"/>
    <property type="match status" value="1"/>
</dbReference>
<dbReference type="InterPro" id="IPR023346">
    <property type="entry name" value="Lysozyme-like_dom_sf"/>
</dbReference>
<feature type="coiled-coil region" evidence="1">
    <location>
        <begin position="121"/>
        <end position="148"/>
    </location>
</feature>